<reference evidence="2" key="1">
    <citation type="submission" date="2012-08" db="EMBL/GenBank/DDBJ databases">
        <title>The Genome Sequence of Wuchereria bancrofti.</title>
        <authorList>
            <person name="Nutman T.B."/>
            <person name="Fink D.L."/>
            <person name="Russ C."/>
            <person name="Young S."/>
            <person name="Zeng Q."/>
            <person name="Koehrsen M."/>
            <person name="Alvarado L."/>
            <person name="Berlin A."/>
            <person name="Chapman S.B."/>
            <person name="Chen Z."/>
            <person name="Freedman E."/>
            <person name="Gellesch M."/>
            <person name="Goldberg J."/>
            <person name="Griggs A."/>
            <person name="Gujja S."/>
            <person name="Heilman E.R."/>
            <person name="Heiman D."/>
            <person name="Hepburn T."/>
            <person name="Howarth C."/>
            <person name="Jen D."/>
            <person name="Larson L."/>
            <person name="Lewis B."/>
            <person name="Mehta T."/>
            <person name="Park D."/>
            <person name="Pearson M."/>
            <person name="Roberts A."/>
            <person name="Saif S."/>
            <person name="Shea T."/>
            <person name="Shenoy N."/>
            <person name="Sisk P."/>
            <person name="Stolte C."/>
            <person name="Sykes S."/>
            <person name="Walk T."/>
            <person name="White J."/>
            <person name="Yandava C."/>
            <person name="Haas B."/>
            <person name="Henn M.R."/>
            <person name="Nusbaum C."/>
            <person name="Birren B."/>
        </authorList>
    </citation>
    <scope>NUCLEOTIDE SEQUENCE [LARGE SCALE GENOMIC DNA]</scope>
    <source>
        <strain evidence="2">NA</strain>
    </source>
</reference>
<dbReference type="EMBL" id="ADBV01001875">
    <property type="protein sequence ID" value="EJW84006.1"/>
    <property type="molecule type" value="Genomic_DNA"/>
</dbReference>
<accession>J9ENB5</accession>
<comment type="caution">
    <text evidence="1">The sequence shown here is derived from an EMBL/GenBank/DDBJ whole genome shotgun (WGS) entry which is preliminary data.</text>
</comment>
<feature type="non-terminal residue" evidence="1">
    <location>
        <position position="1"/>
    </location>
</feature>
<dbReference type="AlphaFoldDB" id="J9ENB5"/>
<gene>
    <name evidence="1" type="ORF">WUBG_05084</name>
</gene>
<name>J9ENB5_WUCBA</name>
<proteinExistence type="predicted"/>
<evidence type="ECO:0000313" key="2">
    <source>
        <dbReference type="Proteomes" id="UP000004810"/>
    </source>
</evidence>
<protein>
    <submittedName>
        <fullName evidence="1">Uncharacterized protein</fullName>
    </submittedName>
</protein>
<sequence>MRGKEGVEREYLGRKNSWKWGKGERGEYHFKDEKTTENVSILEKEAEKLEKPEVKEPTLFFFSL</sequence>
<organism evidence="1 2">
    <name type="scientific">Wuchereria bancrofti</name>
    <dbReference type="NCBI Taxonomy" id="6293"/>
    <lineage>
        <taxon>Eukaryota</taxon>
        <taxon>Metazoa</taxon>
        <taxon>Ecdysozoa</taxon>
        <taxon>Nematoda</taxon>
        <taxon>Chromadorea</taxon>
        <taxon>Rhabditida</taxon>
        <taxon>Spirurina</taxon>
        <taxon>Spiruromorpha</taxon>
        <taxon>Filarioidea</taxon>
        <taxon>Onchocercidae</taxon>
        <taxon>Wuchereria</taxon>
    </lineage>
</organism>
<evidence type="ECO:0000313" key="1">
    <source>
        <dbReference type="EMBL" id="EJW84006.1"/>
    </source>
</evidence>
<dbReference type="Proteomes" id="UP000004810">
    <property type="component" value="Unassembled WGS sequence"/>
</dbReference>